<dbReference type="EMBL" id="LC738875">
    <property type="protein sequence ID" value="BDT62472.1"/>
    <property type="molecule type" value="Genomic_DNA"/>
</dbReference>
<organism evidence="2">
    <name type="scientific">Melicertus latisulcatus pemonivirus</name>
    <dbReference type="NCBI Taxonomy" id="2984278"/>
    <lineage>
        <taxon>Viruses</taxon>
        <taxon>Viruses incertae sedis</taxon>
        <taxon>Naldaviricetes</taxon>
        <taxon>Nimaviridae</taxon>
    </lineage>
</organism>
<proteinExistence type="predicted"/>
<name>A0A9C7CF20_9VIRU</name>
<evidence type="ECO:0000256" key="1">
    <source>
        <dbReference type="SAM" id="MobiDB-lite"/>
    </source>
</evidence>
<protein>
    <submittedName>
        <fullName evidence="2">Wsv332-like protein</fullName>
    </submittedName>
</protein>
<feature type="region of interest" description="Disordered" evidence="1">
    <location>
        <begin position="1"/>
        <end position="21"/>
    </location>
</feature>
<evidence type="ECO:0000313" key="2">
    <source>
        <dbReference type="EMBL" id="BDT62472.1"/>
    </source>
</evidence>
<accession>A0A9C7CF20</accession>
<sequence>MLVGRKKKSVMSPHPPRPNSCPTLVDAAGMCIVNGKSVQRRIESAGPDENGFLDWASPKFLAGLITLSHGGSLDAMPQTVLTLAELLVNHIHTPQAEGRLSSFQAHKPDVTADGGVSPVLDRLMKSTLSALNPRDLMSVFVEDCDDAIDGSVAGDRISTKTLKAVVNRLISVFRGHNPLAINRVVVLRRCQPDLGDCSCHRLAGLVDRLDAPGECDPLQALLAFAMCMNHRRIDNSPGDELSAEALPSVSRECLGDGGMLVVPLRKILLLCIDMFSQDAVISQSNVPLLASIAVEGASDENEEWVAALQARVAVMPRNTQAFLALVHCYLHFSRHKSVTADHFNLFLGMTCARILYSTAEMLYCHRNNATQEVDNGLFLSYLSAFVPITLMSAPLTIARAVNSWRNGEASISPVVSVLSSKWNRFLPTPEALENASGALIAHRYELMKPSRLLNNASGNLSSEARSIRGVECYKCFGVFKEDRSGTLSTEGLGLAMKVSDGHNIACNALHLLPVLDMADRLRASSSLPQATFDACVLPGATDHSSGRALGFLTGLVNRHVCSTPLSVAADSDGAQMESVIKRVGVLLETVYFPRRYLSSEVLMGSTHLPHKKILLRSNDTRVGKRHRTESAIDARGIVLFLPWQRPNISESNVSALGVSQIEMSLCHDPGWTDRLALAYFFLERISFAFVKNLFAVTAEGEGEGCPSLAQLLGSQNVDQAHRQSATKQFLDSAIAKTKASWMSGLRQRKKCADTDISPEEILNSPNSQRSANLFSLLYNIVVTADLDPLTIAMSAKSVVGLVESMDDLLLKVIGGTISQV</sequence>
<reference evidence="2" key="1">
    <citation type="submission" date="2022-10" db="EMBL/GenBank/DDBJ databases">
        <title>Genome sequences of endogenous nimaviruses in decapod crustaceans.</title>
        <authorList>
            <person name="Kawato S."/>
            <person name="Nozaki R."/>
            <person name="Kondo H."/>
            <person name="Hirono I."/>
        </authorList>
    </citation>
    <scope>NUCLEOTIDE SEQUENCE</scope>
    <source>
        <strain evidence="2">Okinawa2016</strain>
    </source>
</reference>